<keyword evidence="4" id="KW-1185">Reference proteome</keyword>
<reference evidence="2" key="4">
    <citation type="submission" date="2025-09" db="UniProtKB">
        <authorList>
            <consortium name="Ensembl"/>
        </authorList>
    </citation>
    <scope>IDENTIFICATION</scope>
    <source>
        <strain evidence="2">C57BL/6J</strain>
    </source>
</reference>
<dbReference type="AGR" id="MGI:1913837"/>
<evidence type="ECO:0000256" key="1">
    <source>
        <dbReference type="SAM" id="MobiDB-lite"/>
    </source>
</evidence>
<dbReference type="Bgee" id="ENSMUSG00000028959">
    <property type="expression patterns" value="Expressed in hindlimb stylopod muscle and 254 other cell types or tissues"/>
</dbReference>
<dbReference type="VEuPathDB" id="HostDB:ENSMUSG00000028959"/>
<dbReference type="HOGENOM" id="CLU_1824689_0_0_1"/>
<accession>D6RCW0</accession>
<evidence type="ECO:0000313" key="3">
    <source>
        <dbReference type="MGI" id="MGI:1913837"/>
    </source>
</evidence>
<evidence type="ECO:0000313" key="2">
    <source>
        <dbReference type="Ensembl" id="ENSMUSP00000123447.2"/>
    </source>
</evidence>
<dbReference type="Ensembl" id="ENSMUST00000144389.8">
    <property type="protein sequence ID" value="ENSMUSP00000123447.2"/>
    <property type="gene ID" value="ENSMUSG00000028959.15"/>
</dbReference>
<name>D6RCW0_MOUSE</name>
<reference evidence="2" key="3">
    <citation type="submission" date="2025-08" db="UniProtKB">
        <authorList>
            <consortium name="Ensembl"/>
        </authorList>
    </citation>
    <scope>IDENTIFICATION</scope>
    <source>
        <strain evidence="2">C57BL/6J</strain>
    </source>
</reference>
<organism evidence="2 4">
    <name type="scientific">Mus musculus</name>
    <name type="common">Mouse</name>
    <dbReference type="NCBI Taxonomy" id="10090"/>
    <lineage>
        <taxon>Eukaryota</taxon>
        <taxon>Metazoa</taxon>
        <taxon>Chordata</taxon>
        <taxon>Craniata</taxon>
        <taxon>Vertebrata</taxon>
        <taxon>Euteleostomi</taxon>
        <taxon>Mammalia</taxon>
        <taxon>Eutheria</taxon>
        <taxon>Euarchontoglires</taxon>
        <taxon>Glires</taxon>
        <taxon>Rodentia</taxon>
        <taxon>Myomorpha</taxon>
        <taxon>Muroidea</taxon>
        <taxon>Muridae</taxon>
        <taxon>Murinae</taxon>
        <taxon>Mus</taxon>
        <taxon>Mus</taxon>
    </lineage>
</organism>
<proteinExistence type="predicted"/>
<dbReference type="AlphaFoldDB" id="D6RCW0"/>
<protein>
    <submittedName>
        <fullName evidence="2">Fas-activated serine/threonine kinase</fullName>
    </submittedName>
</protein>
<gene>
    <name evidence="2 3" type="primary">Fastk</name>
</gene>
<dbReference type="ExpressionAtlas" id="D6RCW0">
    <property type="expression patterns" value="baseline and differential"/>
</dbReference>
<feature type="region of interest" description="Disordered" evidence="1">
    <location>
        <begin position="92"/>
        <end position="141"/>
    </location>
</feature>
<feature type="region of interest" description="Disordered" evidence="1">
    <location>
        <begin position="1"/>
        <end position="40"/>
    </location>
</feature>
<dbReference type="Antibodypedia" id="32964">
    <property type="antibodies" value="275 antibodies from 25 providers"/>
</dbReference>
<reference evidence="2 4" key="2">
    <citation type="journal article" date="2011" name="PLoS Biol.">
        <title>Modernizing reference genome assemblies.</title>
        <authorList>
            <person name="Church D.M."/>
            <person name="Schneider V.A."/>
            <person name="Graves T."/>
            <person name="Auger K."/>
            <person name="Cunningham F."/>
            <person name="Bouk N."/>
            <person name="Chen H.C."/>
            <person name="Agarwala R."/>
            <person name="McLaren W.M."/>
            <person name="Ritchie G.R."/>
            <person name="Albracht D."/>
            <person name="Kremitzki M."/>
            <person name="Rock S."/>
            <person name="Kotkiewicz H."/>
            <person name="Kremitzki C."/>
            <person name="Wollam A."/>
            <person name="Trani L."/>
            <person name="Fulton L."/>
            <person name="Fulton R."/>
            <person name="Matthews L."/>
            <person name="Whitehead S."/>
            <person name="Chow W."/>
            <person name="Torrance J."/>
            <person name="Dunn M."/>
            <person name="Harden G."/>
            <person name="Threadgold G."/>
            <person name="Wood J."/>
            <person name="Collins J."/>
            <person name="Heath P."/>
            <person name="Griffiths G."/>
            <person name="Pelan S."/>
            <person name="Grafham D."/>
            <person name="Eichler E.E."/>
            <person name="Weinstock G."/>
            <person name="Mardis E.R."/>
            <person name="Wilson R.K."/>
            <person name="Howe K."/>
            <person name="Flicek P."/>
            <person name="Hubbard T."/>
        </authorList>
    </citation>
    <scope>NUCLEOTIDE SEQUENCE [LARGE SCALE GENOMIC DNA]</scope>
    <source>
        <strain evidence="2 4">C57BL/6J</strain>
    </source>
</reference>
<reference evidence="2 4" key="1">
    <citation type="journal article" date="2009" name="PLoS Biol.">
        <title>Lineage-specific biology revealed by a finished genome assembly of the mouse.</title>
        <authorList>
            <consortium name="Mouse Genome Sequencing Consortium"/>
            <person name="Church D.M."/>
            <person name="Goodstadt L."/>
            <person name="Hillier L.W."/>
            <person name="Zody M.C."/>
            <person name="Goldstein S."/>
            <person name="She X."/>
            <person name="Bult C.J."/>
            <person name="Agarwala R."/>
            <person name="Cherry J.L."/>
            <person name="DiCuccio M."/>
            <person name="Hlavina W."/>
            <person name="Kapustin Y."/>
            <person name="Meric P."/>
            <person name="Maglott D."/>
            <person name="Birtle Z."/>
            <person name="Marques A.C."/>
            <person name="Graves T."/>
            <person name="Zhou S."/>
            <person name="Teague B."/>
            <person name="Potamousis K."/>
            <person name="Churas C."/>
            <person name="Place M."/>
            <person name="Herschleb J."/>
            <person name="Runnheim R."/>
            <person name="Forrest D."/>
            <person name="Amos-Landgraf J."/>
            <person name="Schwartz D.C."/>
            <person name="Cheng Z."/>
            <person name="Lindblad-Toh K."/>
            <person name="Eichler E.E."/>
            <person name="Ponting C.P."/>
        </authorList>
    </citation>
    <scope>NUCLEOTIDE SEQUENCE [LARGE SCALE GENOMIC DNA]</scope>
    <source>
        <strain evidence="2 4">C57BL/6J</strain>
    </source>
</reference>
<dbReference type="Proteomes" id="UP000000589">
    <property type="component" value="Chromosome 5"/>
</dbReference>
<dbReference type="GeneTree" id="ENSGT01030000234607"/>
<dbReference type="MGI" id="MGI:1913837">
    <property type="gene designation" value="Fastk"/>
</dbReference>
<evidence type="ECO:0000313" key="4">
    <source>
        <dbReference type="Proteomes" id="UP000000589"/>
    </source>
</evidence>
<sequence length="141" mass="14577">MRRPRGEPGSRAPRPAERVTYAGPGESCRVAPEGRTSGGRRELVVSTTQLHASNPALCPDFPCSAVWFAAHPTSTALLFGTQQVRGPAFWRRPCARPSTASGTGTEPWGATAMAEPEPHQGASSSLPCGTPASGPALGVSA</sequence>